<protein>
    <submittedName>
        <fullName evidence="3">OLC1v1019036C1</fullName>
    </submittedName>
</protein>
<dbReference type="InterPro" id="IPR001810">
    <property type="entry name" value="F-box_dom"/>
</dbReference>
<reference evidence="3" key="1">
    <citation type="submission" date="2023-03" db="EMBL/GenBank/DDBJ databases">
        <authorList>
            <person name="Julca I."/>
        </authorList>
    </citation>
    <scope>NUCLEOTIDE SEQUENCE</scope>
</reference>
<dbReference type="InterPro" id="IPR017451">
    <property type="entry name" value="F-box-assoc_interact_dom"/>
</dbReference>
<dbReference type="Gene3D" id="1.20.1280.50">
    <property type="match status" value="1"/>
</dbReference>
<dbReference type="Pfam" id="PF08268">
    <property type="entry name" value="FBA_3"/>
    <property type="match status" value="1"/>
</dbReference>
<sequence>MSTSGDGDCSVFSEELIWEILKWIPVKPLMRLKRVCKLWLSIILNPSFARTYQGGFKGLLLTGHESREYTNRDFYYLMLMDGDNDGGLSAFISNHHTMDLPLVRGTRSTGPVNGLVCLYHGEFSCLYNIATRESLVLPVPMLRFNSCEYYLGFDPSNKLYKVLKTSPIYRRGLGLSFLHNLDSEILTIGVDWSWRRIDPAPWELRSLGYCKDGVLYWDEEGTRTMKTGRHLLSFDLAREKFELVDKPEEKVYCALLSGPKIALVSYYRPPIHTKLITLLCYNDDHLVGNGKQASLSMGNWTKHEFDASTSEELSSFRAVSTLPNGNVILIHKFAWRWNSLVPVPFYIYHQTKMELKKCFISQCPSPSIVQRHIDDRHRFFNASYYEENITRLRSLGSRV</sequence>
<evidence type="ECO:0000313" key="3">
    <source>
        <dbReference type="EMBL" id="CAI9117621.1"/>
    </source>
</evidence>
<name>A0AAV1ED10_OLDCO</name>
<dbReference type="InterPro" id="IPR013187">
    <property type="entry name" value="F-box-assoc_dom_typ3"/>
</dbReference>
<accession>A0AAV1ED10</accession>
<evidence type="ECO:0000313" key="4">
    <source>
        <dbReference type="Proteomes" id="UP001161247"/>
    </source>
</evidence>
<dbReference type="AlphaFoldDB" id="A0AAV1ED10"/>
<evidence type="ECO:0000259" key="1">
    <source>
        <dbReference type="Pfam" id="PF00646"/>
    </source>
</evidence>
<dbReference type="InterPro" id="IPR036047">
    <property type="entry name" value="F-box-like_dom_sf"/>
</dbReference>
<dbReference type="Proteomes" id="UP001161247">
    <property type="component" value="Chromosome 9"/>
</dbReference>
<organism evidence="3 4">
    <name type="scientific">Oldenlandia corymbosa var. corymbosa</name>
    <dbReference type="NCBI Taxonomy" id="529605"/>
    <lineage>
        <taxon>Eukaryota</taxon>
        <taxon>Viridiplantae</taxon>
        <taxon>Streptophyta</taxon>
        <taxon>Embryophyta</taxon>
        <taxon>Tracheophyta</taxon>
        <taxon>Spermatophyta</taxon>
        <taxon>Magnoliopsida</taxon>
        <taxon>eudicotyledons</taxon>
        <taxon>Gunneridae</taxon>
        <taxon>Pentapetalae</taxon>
        <taxon>asterids</taxon>
        <taxon>lamiids</taxon>
        <taxon>Gentianales</taxon>
        <taxon>Rubiaceae</taxon>
        <taxon>Rubioideae</taxon>
        <taxon>Spermacoceae</taxon>
        <taxon>Hedyotis-Oldenlandia complex</taxon>
        <taxon>Oldenlandia</taxon>
    </lineage>
</organism>
<dbReference type="Pfam" id="PF00646">
    <property type="entry name" value="F-box"/>
    <property type="match status" value="1"/>
</dbReference>
<feature type="domain" description="F-box" evidence="1">
    <location>
        <begin position="14"/>
        <end position="48"/>
    </location>
</feature>
<feature type="domain" description="F-box associated beta-propeller type 3" evidence="2">
    <location>
        <begin position="93"/>
        <end position="252"/>
    </location>
</feature>
<evidence type="ECO:0000259" key="2">
    <source>
        <dbReference type="Pfam" id="PF08268"/>
    </source>
</evidence>
<dbReference type="NCBIfam" id="TIGR01640">
    <property type="entry name" value="F_box_assoc_1"/>
    <property type="match status" value="1"/>
</dbReference>
<dbReference type="PANTHER" id="PTHR31111">
    <property type="entry name" value="BNAA05G37150D PROTEIN-RELATED"/>
    <property type="match status" value="1"/>
</dbReference>
<dbReference type="PANTHER" id="PTHR31111:SF138">
    <property type="entry name" value="F-BOX ASSOCIATED DOMAIN-CONTAINING PROTEIN"/>
    <property type="match status" value="1"/>
</dbReference>
<dbReference type="SUPFAM" id="SSF81383">
    <property type="entry name" value="F-box domain"/>
    <property type="match status" value="1"/>
</dbReference>
<gene>
    <name evidence="3" type="ORF">OLC1_LOCUS23659</name>
</gene>
<keyword evidence="4" id="KW-1185">Reference proteome</keyword>
<dbReference type="EMBL" id="OX459126">
    <property type="protein sequence ID" value="CAI9117621.1"/>
    <property type="molecule type" value="Genomic_DNA"/>
</dbReference>
<proteinExistence type="predicted"/>